<dbReference type="InterPro" id="IPR036206">
    <property type="entry name" value="ThiamineP_synth_sf"/>
</dbReference>
<dbReference type="GO" id="GO:0004789">
    <property type="term" value="F:thiamine-phosphate diphosphorylase activity"/>
    <property type="evidence" value="ECO:0007669"/>
    <property type="project" value="UniProtKB-UniRule"/>
</dbReference>
<feature type="region of interest" description="Disordered" evidence="12">
    <location>
        <begin position="1"/>
        <end position="41"/>
    </location>
</feature>
<feature type="binding site" evidence="9">
    <location>
        <position position="284"/>
    </location>
    <ligand>
        <name>4-amino-2-methyl-5-(diphosphooxymethyl)pyrimidine</name>
        <dbReference type="ChEBI" id="CHEBI:57841"/>
    </ligand>
</feature>
<dbReference type="Pfam" id="PF02581">
    <property type="entry name" value="TMP-TENI"/>
    <property type="match status" value="1"/>
</dbReference>
<keyword evidence="5 9" id="KW-0784">Thiamine biosynthesis</keyword>
<dbReference type="InterPro" id="IPR041397">
    <property type="entry name" value="ThiD2"/>
</dbReference>
<comment type="catalytic activity">
    <reaction evidence="8 9 10">
        <text>2-[(2R,5Z)-2-carboxy-4-methylthiazol-5(2H)-ylidene]ethyl phosphate + 4-amino-2-methyl-5-(diphosphooxymethyl)pyrimidine + 2 H(+) = thiamine phosphate + CO2 + diphosphate</text>
        <dbReference type="Rhea" id="RHEA:47844"/>
        <dbReference type="ChEBI" id="CHEBI:15378"/>
        <dbReference type="ChEBI" id="CHEBI:16526"/>
        <dbReference type="ChEBI" id="CHEBI:33019"/>
        <dbReference type="ChEBI" id="CHEBI:37575"/>
        <dbReference type="ChEBI" id="CHEBI:57841"/>
        <dbReference type="ChEBI" id="CHEBI:62899"/>
        <dbReference type="EC" id="2.5.1.3"/>
    </reaction>
</comment>
<dbReference type="NCBIfam" id="NF002727">
    <property type="entry name" value="PRK02615.1"/>
    <property type="match status" value="1"/>
</dbReference>
<feature type="binding site" evidence="9">
    <location>
        <begin position="310"/>
        <end position="312"/>
    </location>
    <ligand>
        <name>2-[(2R,5Z)-2-carboxy-4-methylthiazol-5(2H)-ylidene]ethyl phosphate</name>
        <dbReference type="ChEBI" id="CHEBI:62899"/>
    </ligand>
</feature>
<feature type="binding site" evidence="9">
    <location>
        <position position="246"/>
    </location>
    <ligand>
        <name>Mg(2+)</name>
        <dbReference type="ChEBI" id="CHEBI:18420"/>
    </ligand>
</feature>
<dbReference type="KEGG" id="amuc:Pan181_08980"/>
<dbReference type="InterPro" id="IPR034291">
    <property type="entry name" value="TMP_synthase"/>
</dbReference>
<dbReference type="PANTHER" id="PTHR20857">
    <property type="entry name" value="THIAMINE-PHOSPHATE PYROPHOSPHORYLASE"/>
    <property type="match status" value="1"/>
</dbReference>
<evidence type="ECO:0000256" key="10">
    <source>
        <dbReference type="RuleBase" id="RU003826"/>
    </source>
</evidence>
<evidence type="ECO:0000256" key="5">
    <source>
        <dbReference type="ARBA" id="ARBA00022977"/>
    </source>
</evidence>
<feature type="region of interest" description="Disordered" evidence="12">
    <location>
        <begin position="86"/>
        <end position="113"/>
    </location>
</feature>
<dbReference type="Proteomes" id="UP000315750">
    <property type="component" value="Chromosome"/>
</dbReference>
<comment type="similarity">
    <text evidence="9 10">Belongs to the thiamine-phosphate synthase family.</text>
</comment>
<keyword evidence="4 9" id="KW-0460">Magnesium</keyword>
<feature type="binding site" evidence="9">
    <location>
        <position position="313"/>
    </location>
    <ligand>
        <name>4-amino-2-methyl-5-(diphosphooxymethyl)pyrimidine</name>
        <dbReference type="ChEBI" id="CHEBI:57841"/>
    </ligand>
</feature>
<feature type="binding site" evidence="9">
    <location>
        <position position="340"/>
    </location>
    <ligand>
        <name>2-[(2R,5Z)-2-carboxy-4-methylthiazol-5(2H)-ylidene]ethyl phosphate</name>
        <dbReference type="ChEBI" id="CHEBI:62899"/>
    </ligand>
</feature>
<proteinExistence type="inferred from homology"/>
<evidence type="ECO:0000256" key="7">
    <source>
        <dbReference type="ARBA" id="ARBA00047851"/>
    </source>
</evidence>
<dbReference type="GO" id="GO:0005737">
    <property type="term" value="C:cytoplasm"/>
    <property type="evidence" value="ECO:0007669"/>
    <property type="project" value="TreeGrafter"/>
</dbReference>
<comment type="catalytic activity">
    <reaction evidence="7 9 10">
        <text>2-(2-carboxy-4-methylthiazol-5-yl)ethyl phosphate + 4-amino-2-methyl-5-(diphosphooxymethyl)pyrimidine + 2 H(+) = thiamine phosphate + CO2 + diphosphate</text>
        <dbReference type="Rhea" id="RHEA:47848"/>
        <dbReference type="ChEBI" id="CHEBI:15378"/>
        <dbReference type="ChEBI" id="CHEBI:16526"/>
        <dbReference type="ChEBI" id="CHEBI:33019"/>
        <dbReference type="ChEBI" id="CHEBI:37575"/>
        <dbReference type="ChEBI" id="CHEBI:57841"/>
        <dbReference type="ChEBI" id="CHEBI:62890"/>
        <dbReference type="EC" id="2.5.1.3"/>
    </reaction>
</comment>
<dbReference type="HAMAP" id="MF_00097">
    <property type="entry name" value="TMP_synthase"/>
    <property type="match status" value="1"/>
</dbReference>
<dbReference type="EC" id="2.5.1.3" evidence="9"/>
<dbReference type="GO" id="GO:0000287">
    <property type="term" value="F:magnesium ion binding"/>
    <property type="evidence" value="ECO:0007669"/>
    <property type="project" value="UniProtKB-UniRule"/>
</dbReference>
<dbReference type="PIRSF" id="PIRSF000512">
    <property type="entry name" value="TMP_PPase_Cyanobac_prd"/>
    <property type="match status" value="1"/>
</dbReference>
<reference evidence="15 16" key="1">
    <citation type="submission" date="2019-02" db="EMBL/GenBank/DDBJ databases">
        <title>Deep-cultivation of Planctomycetes and their phenomic and genomic characterization uncovers novel biology.</title>
        <authorList>
            <person name="Wiegand S."/>
            <person name="Jogler M."/>
            <person name="Boedeker C."/>
            <person name="Pinto D."/>
            <person name="Vollmers J."/>
            <person name="Rivas-Marin E."/>
            <person name="Kohn T."/>
            <person name="Peeters S.H."/>
            <person name="Heuer A."/>
            <person name="Rast P."/>
            <person name="Oberbeckmann S."/>
            <person name="Bunk B."/>
            <person name="Jeske O."/>
            <person name="Meyerdierks A."/>
            <person name="Storesund J.E."/>
            <person name="Kallscheuer N."/>
            <person name="Luecker S."/>
            <person name="Lage O.M."/>
            <person name="Pohl T."/>
            <person name="Merkel B.J."/>
            <person name="Hornburger P."/>
            <person name="Mueller R.-W."/>
            <person name="Bruemmer F."/>
            <person name="Labrenz M."/>
            <person name="Spormann A.M."/>
            <person name="Op den Camp H."/>
            <person name="Overmann J."/>
            <person name="Amann R."/>
            <person name="Jetten M.S.M."/>
            <person name="Mascher T."/>
            <person name="Medema M.H."/>
            <person name="Devos D.P."/>
            <person name="Kaster A.-K."/>
            <person name="Ovreas L."/>
            <person name="Rohde M."/>
            <person name="Galperin M.Y."/>
            <person name="Jogler C."/>
        </authorList>
    </citation>
    <scope>NUCLEOTIDE SEQUENCE [LARGE SCALE GENOMIC DNA]</scope>
    <source>
        <strain evidence="15 16">Pan181</strain>
    </source>
</reference>
<evidence type="ECO:0000259" key="13">
    <source>
        <dbReference type="Pfam" id="PF02581"/>
    </source>
</evidence>
<evidence type="ECO:0000256" key="11">
    <source>
        <dbReference type="RuleBase" id="RU004253"/>
    </source>
</evidence>
<evidence type="ECO:0000256" key="2">
    <source>
        <dbReference type="ARBA" id="ARBA00022679"/>
    </source>
</evidence>
<evidence type="ECO:0000256" key="12">
    <source>
        <dbReference type="SAM" id="MobiDB-lite"/>
    </source>
</evidence>
<dbReference type="InterPro" id="IPR016229">
    <property type="entry name" value="TMP_synthase_cyanobac_bac"/>
</dbReference>
<keyword evidence="3 9" id="KW-0479">Metal-binding</keyword>
<evidence type="ECO:0000256" key="3">
    <source>
        <dbReference type="ARBA" id="ARBA00022723"/>
    </source>
</evidence>
<dbReference type="PANTHER" id="PTHR20857:SF15">
    <property type="entry name" value="THIAMINE-PHOSPHATE SYNTHASE"/>
    <property type="match status" value="1"/>
</dbReference>
<feature type="binding site" evidence="9">
    <location>
        <position position="245"/>
    </location>
    <ligand>
        <name>4-amino-2-methyl-5-(diphosphooxymethyl)pyrimidine</name>
        <dbReference type="ChEBI" id="CHEBI:57841"/>
    </ligand>
</feature>
<comment type="function">
    <text evidence="9">Condenses 4-methyl-5-(beta-hydroxyethyl)thiazole monophosphate (THZ-P) and 2-methyl-4-amino-5-hydroxymethyl pyrimidine pyrophosphate (HMP-PP) to form thiamine monophosphate (TMP).</text>
</comment>
<feature type="binding site" evidence="9">
    <location>
        <begin position="213"/>
        <end position="217"/>
    </location>
    <ligand>
        <name>4-amino-2-methyl-5-(diphosphooxymethyl)pyrimidine</name>
        <dbReference type="ChEBI" id="CHEBI:57841"/>
    </ligand>
</feature>
<feature type="compositionally biased region" description="Basic and acidic residues" evidence="12">
    <location>
        <begin position="17"/>
        <end position="26"/>
    </location>
</feature>
<dbReference type="GO" id="GO:0009228">
    <property type="term" value="P:thiamine biosynthetic process"/>
    <property type="evidence" value="ECO:0007669"/>
    <property type="project" value="UniProtKB-KW"/>
</dbReference>
<evidence type="ECO:0000313" key="15">
    <source>
        <dbReference type="EMBL" id="QDU54715.1"/>
    </source>
</evidence>
<keyword evidence="2 9" id="KW-0808">Transferase</keyword>
<dbReference type="GO" id="GO:0009229">
    <property type="term" value="P:thiamine diphosphate biosynthetic process"/>
    <property type="evidence" value="ECO:0007669"/>
    <property type="project" value="UniProtKB-UniRule"/>
</dbReference>
<dbReference type="InterPro" id="IPR022998">
    <property type="entry name" value="ThiamineP_synth_TenI"/>
</dbReference>
<name>A0A518AJ06_9BACT</name>
<feature type="domain" description="ThiD2" evidence="14">
    <location>
        <begin position="45"/>
        <end position="167"/>
    </location>
</feature>
<dbReference type="Gene3D" id="3.20.20.70">
    <property type="entry name" value="Aldolase class I"/>
    <property type="match status" value="1"/>
</dbReference>
<protein>
    <recommendedName>
        <fullName evidence="9">Thiamine-phosphate synthase</fullName>
        <shortName evidence="9">TP synthase</shortName>
        <shortName evidence="9">TPS</shortName>
        <ecNumber evidence="9">2.5.1.3</ecNumber>
    </recommendedName>
    <alternativeName>
        <fullName evidence="9">Thiamine-phosphate pyrophosphorylase</fullName>
        <shortName evidence="9">TMP pyrophosphorylase</shortName>
        <shortName evidence="9">TMP-PPase</shortName>
    </alternativeName>
</protein>
<comment type="caution">
    <text evidence="9">Lacks conserved residue(s) required for the propagation of feature annotation.</text>
</comment>
<feature type="domain" description="Thiamine phosphate synthase/TenI" evidence="13">
    <location>
        <begin position="184"/>
        <end position="362"/>
    </location>
</feature>
<dbReference type="InterPro" id="IPR013785">
    <property type="entry name" value="Aldolase_TIM"/>
</dbReference>
<evidence type="ECO:0000256" key="8">
    <source>
        <dbReference type="ARBA" id="ARBA00047883"/>
    </source>
</evidence>
<dbReference type="SUPFAM" id="SSF51391">
    <property type="entry name" value="Thiamin phosphate synthase"/>
    <property type="match status" value="1"/>
</dbReference>
<dbReference type="AlphaFoldDB" id="A0A518AJ06"/>
<comment type="cofactor">
    <cofactor evidence="9">
        <name>Mg(2+)</name>
        <dbReference type="ChEBI" id="CHEBI:18420"/>
    </cofactor>
    <text evidence="9">Binds 1 Mg(2+) ion per subunit.</text>
</comment>
<evidence type="ECO:0000313" key="16">
    <source>
        <dbReference type="Proteomes" id="UP000315750"/>
    </source>
</evidence>
<dbReference type="Pfam" id="PF17792">
    <property type="entry name" value="ThiD2"/>
    <property type="match status" value="1"/>
</dbReference>
<accession>A0A518AJ06</accession>
<organism evidence="15 16">
    <name type="scientific">Aeoliella mucimassa</name>
    <dbReference type="NCBI Taxonomy" id="2527972"/>
    <lineage>
        <taxon>Bacteria</taxon>
        <taxon>Pseudomonadati</taxon>
        <taxon>Planctomycetota</taxon>
        <taxon>Planctomycetia</taxon>
        <taxon>Pirellulales</taxon>
        <taxon>Lacipirellulaceae</taxon>
        <taxon>Aeoliella</taxon>
    </lineage>
</organism>
<evidence type="ECO:0000256" key="6">
    <source>
        <dbReference type="ARBA" id="ARBA00047334"/>
    </source>
</evidence>
<evidence type="ECO:0000259" key="14">
    <source>
        <dbReference type="Pfam" id="PF17792"/>
    </source>
</evidence>
<dbReference type="CDD" id="cd00564">
    <property type="entry name" value="TMP_TenI"/>
    <property type="match status" value="1"/>
</dbReference>
<evidence type="ECO:0000256" key="1">
    <source>
        <dbReference type="ARBA" id="ARBA00005165"/>
    </source>
</evidence>
<dbReference type="UniPathway" id="UPA00060">
    <property type="reaction ID" value="UER00141"/>
</dbReference>
<keyword evidence="16" id="KW-1185">Reference proteome</keyword>
<dbReference type="EMBL" id="CP036278">
    <property type="protein sequence ID" value="QDU54715.1"/>
    <property type="molecule type" value="Genomic_DNA"/>
</dbReference>
<feature type="binding site" evidence="9">
    <location>
        <position position="265"/>
    </location>
    <ligand>
        <name>Mg(2+)</name>
        <dbReference type="ChEBI" id="CHEBI:18420"/>
    </ligand>
</feature>
<comment type="pathway">
    <text evidence="1 9 11">Cofactor biosynthesis; thiamine diphosphate biosynthesis; thiamine phosphate from 4-amino-2-methyl-5-diphosphomethylpyrimidine and 4-methyl-5-(2-phosphoethyl)-thiazole: step 1/1.</text>
</comment>
<dbReference type="NCBIfam" id="TIGR00693">
    <property type="entry name" value="thiE"/>
    <property type="match status" value="1"/>
</dbReference>
<evidence type="ECO:0000256" key="4">
    <source>
        <dbReference type="ARBA" id="ARBA00022842"/>
    </source>
</evidence>
<evidence type="ECO:0000256" key="9">
    <source>
        <dbReference type="HAMAP-Rule" id="MF_00097"/>
    </source>
</evidence>
<gene>
    <name evidence="9 15" type="primary">thiE</name>
    <name evidence="15" type="ORF">Pan181_08980</name>
</gene>
<sequence length="392" mass="41795">MLASSVEGLDSASGDYPESRMTDSRHHASTTTEPPAGEKNVATVRILDAALNRAGEGLRVVEDYLRMALDDGHLAKRAKQLRHDLAEASKSLPAEQRTASRDTLGDVGTRNSTASEQQRLSLIEVATASFRRTAEALRTIEEYGKLLDTTLAKRCEQLRYQLYTLEKATTLATAANQRLADARLYVLVEGAESAEQFAQQVETLVTAGVHVIQLRDKRLDDRTLLARCEQLVALTRPAGVISIVNDRPDLAAIAKADGVHLGQDDLTVAAARRILGPEPLVGVSTHHLAQAQQAVLDGANYLGAGPTFASGTKQFTEYAGLAYLQQVAAEVSLPTYAIGGITAENLPQVLATGITRIAVAGAVTGAPNPTHAVEQLLAQLPHSSAEMPASEV</sequence>
<comment type="catalytic activity">
    <reaction evidence="6 9 10">
        <text>4-methyl-5-(2-phosphooxyethyl)-thiazole + 4-amino-2-methyl-5-(diphosphooxymethyl)pyrimidine + H(+) = thiamine phosphate + diphosphate</text>
        <dbReference type="Rhea" id="RHEA:22328"/>
        <dbReference type="ChEBI" id="CHEBI:15378"/>
        <dbReference type="ChEBI" id="CHEBI:33019"/>
        <dbReference type="ChEBI" id="CHEBI:37575"/>
        <dbReference type="ChEBI" id="CHEBI:57841"/>
        <dbReference type="ChEBI" id="CHEBI:58296"/>
        <dbReference type="EC" id="2.5.1.3"/>
    </reaction>
</comment>